<reference evidence="3" key="1">
    <citation type="submission" date="2021-06" db="EMBL/GenBank/DDBJ databases">
        <title>Parelaphostrongylus tenuis whole genome reference sequence.</title>
        <authorList>
            <person name="Garwood T.J."/>
            <person name="Larsen P.A."/>
            <person name="Fountain-Jones N.M."/>
            <person name="Garbe J.R."/>
            <person name="Macchietto M.G."/>
            <person name="Kania S.A."/>
            <person name="Gerhold R.W."/>
            <person name="Richards J.E."/>
            <person name="Wolf T.M."/>
        </authorList>
    </citation>
    <scope>NUCLEOTIDE SEQUENCE</scope>
    <source>
        <strain evidence="3">MNPRO001-30</strain>
        <tissue evidence="3">Meninges</tissue>
    </source>
</reference>
<evidence type="ECO:0000256" key="2">
    <source>
        <dbReference type="SAM" id="SignalP"/>
    </source>
</evidence>
<dbReference type="EMBL" id="JAHQIW010001574">
    <property type="protein sequence ID" value="KAJ1352971.1"/>
    <property type="molecule type" value="Genomic_DNA"/>
</dbReference>
<evidence type="ECO:0000313" key="4">
    <source>
        <dbReference type="Proteomes" id="UP001196413"/>
    </source>
</evidence>
<proteinExistence type="predicted"/>
<protein>
    <submittedName>
        <fullName evidence="3">Uncharacterized protein</fullName>
    </submittedName>
</protein>
<name>A0AAD5MP48_PARTN</name>
<feature type="chain" id="PRO_5042003054" evidence="2">
    <location>
        <begin position="19"/>
        <end position="188"/>
    </location>
</feature>
<evidence type="ECO:0000313" key="3">
    <source>
        <dbReference type="EMBL" id="KAJ1352971.1"/>
    </source>
</evidence>
<organism evidence="3 4">
    <name type="scientific">Parelaphostrongylus tenuis</name>
    <name type="common">Meningeal worm</name>
    <dbReference type="NCBI Taxonomy" id="148309"/>
    <lineage>
        <taxon>Eukaryota</taxon>
        <taxon>Metazoa</taxon>
        <taxon>Ecdysozoa</taxon>
        <taxon>Nematoda</taxon>
        <taxon>Chromadorea</taxon>
        <taxon>Rhabditida</taxon>
        <taxon>Rhabditina</taxon>
        <taxon>Rhabditomorpha</taxon>
        <taxon>Strongyloidea</taxon>
        <taxon>Metastrongylidae</taxon>
        <taxon>Parelaphostrongylus</taxon>
    </lineage>
</organism>
<feature type="compositionally biased region" description="Polar residues" evidence="1">
    <location>
        <begin position="105"/>
        <end position="120"/>
    </location>
</feature>
<gene>
    <name evidence="3" type="ORF">KIN20_009507</name>
</gene>
<comment type="caution">
    <text evidence="3">The sequence shown here is derived from an EMBL/GenBank/DDBJ whole genome shotgun (WGS) entry which is preliminary data.</text>
</comment>
<keyword evidence="4" id="KW-1185">Reference proteome</keyword>
<dbReference type="AlphaFoldDB" id="A0AAD5MP48"/>
<sequence>MRLLIMYFITWLITIGATRFVEHRSLIPWTLRRNLCEKTRRADICDSDKMFRPKQTDDGSYSIWSFCKHSPELLFCKWNPSRNVLIPVILNESTTVSSRIRESTTNDPPEQNPPLFSTSNSNELLSSKLVRHQQIEDLKSAKEITTEKMQVRSDGKLNDDRQITENTEESMEEEFNENIMMVQGNLFG</sequence>
<feature type="region of interest" description="Disordered" evidence="1">
    <location>
        <begin position="97"/>
        <end position="120"/>
    </location>
</feature>
<evidence type="ECO:0000256" key="1">
    <source>
        <dbReference type="SAM" id="MobiDB-lite"/>
    </source>
</evidence>
<feature type="signal peptide" evidence="2">
    <location>
        <begin position="1"/>
        <end position="18"/>
    </location>
</feature>
<accession>A0AAD5MP48</accession>
<keyword evidence="2" id="KW-0732">Signal</keyword>
<dbReference type="Proteomes" id="UP001196413">
    <property type="component" value="Unassembled WGS sequence"/>
</dbReference>